<reference evidence="3" key="1">
    <citation type="journal article" date="2023" name="Mol. Phylogenet. Evol.">
        <title>Genome-scale phylogeny and comparative genomics of the fungal order Sordariales.</title>
        <authorList>
            <person name="Hensen N."/>
            <person name="Bonometti L."/>
            <person name="Westerberg I."/>
            <person name="Brannstrom I.O."/>
            <person name="Guillou S."/>
            <person name="Cros-Aarteil S."/>
            <person name="Calhoun S."/>
            <person name="Haridas S."/>
            <person name="Kuo A."/>
            <person name="Mondo S."/>
            <person name="Pangilinan J."/>
            <person name="Riley R."/>
            <person name="LaButti K."/>
            <person name="Andreopoulos B."/>
            <person name="Lipzen A."/>
            <person name="Chen C."/>
            <person name="Yan M."/>
            <person name="Daum C."/>
            <person name="Ng V."/>
            <person name="Clum A."/>
            <person name="Steindorff A."/>
            <person name="Ohm R.A."/>
            <person name="Martin F."/>
            <person name="Silar P."/>
            <person name="Natvig D.O."/>
            <person name="Lalanne C."/>
            <person name="Gautier V."/>
            <person name="Ament-Velasquez S.L."/>
            <person name="Kruys A."/>
            <person name="Hutchinson M.I."/>
            <person name="Powell A.J."/>
            <person name="Barry K."/>
            <person name="Miller A.N."/>
            <person name="Grigoriev I.V."/>
            <person name="Debuchy R."/>
            <person name="Gladieux P."/>
            <person name="Hiltunen Thoren M."/>
            <person name="Johannesson H."/>
        </authorList>
    </citation>
    <scope>NUCLEOTIDE SEQUENCE</scope>
    <source>
        <strain evidence="3">CBS 103.79</strain>
    </source>
</reference>
<evidence type="ECO:0000313" key="3">
    <source>
        <dbReference type="EMBL" id="KAK3897916.1"/>
    </source>
</evidence>
<reference evidence="3" key="2">
    <citation type="submission" date="2023-05" db="EMBL/GenBank/DDBJ databases">
        <authorList>
            <consortium name="Lawrence Berkeley National Laboratory"/>
            <person name="Steindorff A."/>
            <person name="Hensen N."/>
            <person name="Bonometti L."/>
            <person name="Westerberg I."/>
            <person name="Brannstrom I.O."/>
            <person name="Guillou S."/>
            <person name="Cros-Aarteil S."/>
            <person name="Calhoun S."/>
            <person name="Haridas S."/>
            <person name="Kuo A."/>
            <person name="Mondo S."/>
            <person name="Pangilinan J."/>
            <person name="Riley R."/>
            <person name="Labutti K."/>
            <person name="Andreopoulos B."/>
            <person name="Lipzen A."/>
            <person name="Chen C."/>
            <person name="Yanf M."/>
            <person name="Daum C."/>
            <person name="Ng V."/>
            <person name="Clum A."/>
            <person name="Ohm R."/>
            <person name="Martin F."/>
            <person name="Silar P."/>
            <person name="Natvig D."/>
            <person name="Lalanne C."/>
            <person name="Gautier V."/>
            <person name="Ament-Velasquez S.L."/>
            <person name="Kruys A."/>
            <person name="Hutchinson M.I."/>
            <person name="Powell A.J."/>
            <person name="Barry K."/>
            <person name="Miller A.N."/>
            <person name="Grigoriev I.V."/>
            <person name="Debuchy R."/>
            <person name="Gladieux P."/>
            <person name="Thoren M.H."/>
            <person name="Johannesson H."/>
        </authorList>
    </citation>
    <scope>NUCLEOTIDE SEQUENCE</scope>
    <source>
        <strain evidence="3">CBS 103.79</strain>
    </source>
</reference>
<dbReference type="InterPro" id="IPR052895">
    <property type="entry name" value="HetReg/Transcr_Mod"/>
</dbReference>
<comment type="caution">
    <text evidence="3">The sequence shown here is derived from an EMBL/GenBank/DDBJ whole genome shotgun (WGS) entry which is preliminary data.</text>
</comment>
<dbReference type="PANTHER" id="PTHR24148">
    <property type="entry name" value="ANKYRIN REPEAT DOMAIN-CONTAINING PROTEIN 39 HOMOLOG-RELATED"/>
    <property type="match status" value="1"/>
</dbReference>
<dbReference type="InterPro" id="IPR010730">
    <property type="entry name" value="HET"/>
</dbReference>
<protein>
    <submittedName>
        <fullName evidence="3">Heterokaryon incompatibility protein-domain-containing protein</fullName>
    </submittedName>
</protein>
<accession>A0AAN6MBM2</accession>
<evidence type="ECO:0000313" key="4">
    <source>
        <dbReference type="Proteomes" id="UP001303889"/>
    </source>
</evidence>
<proteinExistence type="predicted"/>
<dbReference type="AlphaFoldDB" id="A0AAN6MBM2"/>
<feature type="domain" description="Heterokaryon incompatibility" evidence="2">
    <location>
        <begin position="101"/>
        <end position="268"/>
    </location>
</feature>
<sequence length="863" mass="95934">MAAIQDAYAKDKTSTVLSGLGQQLVALSDDNKNALLSEPSKTMYDGVRRIPPDEILSRLNGLNPEVGRQFRLKKDVRPDVRLRMLCPAPSPGSIYSPVPSYIAVSYCWHYPKWRLAAAATPVYPGWEISEPMIHAVMALRQTPDEGVWLDKLCINQDDPVDKEGHIALMDTIYHSARRVVILLEDIQLTKDEEEAGLAYRGFYEDLVHEVEERGLRGDEKGQFVDQYFPKREQQLRDDGRGHVMEAVRAFAMNILGARWYNRAWCAHESRMAKFQKVNNPLFICFGADGGVLGFEFRFIHYLGLHLSGSEPEPPIGLEFMGHFNDPDPKTLRQRWWRIQKLMPDSTSDVSSMQHLVNILSFGCMLKGDLMSIALNTAGIPLSFCGNEATTVEEVIWKFSLLMLACGDLVPLVTEGQKLRVPTPKGNIISWAVHPHQGVQEDHFNHTFFESLTAVTQDYVELDLLVFESLPLAATAESKAKADAFVNTHHLDALGDQFLDEIPEPSRTEIPGPSKTAVQVFNTTALPINRSATSLPTFRRNILSLALDNGIDWVITFPGSIYTATKSGWLHGPITPCSMNMALLPFHKTLTTLAEALLSLFPPRSPSPYKDTDPPIHHLRDFLSVLLDPRLLLLAQNTRRLPVSTRLGRALLTAAASNTAYIAIPRVLLRMPDWHERAWIIEPFDPDTETPENWPGDLLPPKEMRIVKDDEVVQEGKVPAVEDVVPVLGSDCKDKRRPMGAGNGRWRLRTRQAIFGAVEDWWERGGFGEGNGAVWLERQRVYGAEDYPWGEMQAAFQRAVRRGEVEEEGGGPATKAGKGALAEGKTALANDESAPVEEEATASEEQGKAASTEESSGALAGGAE</sequence>
<organism evidence="3 4">
    <name type="scientific">Staphylotrichum tortipilum</name>
    <dbReference type="NCBI Taxonomy" id="2831512"/>
    <lineage>
        <taxon>Eukaryota</taxon>
        <taxon>Fungi</taxon>
        <taxon>Dikarya</taxon>
        <taxon>Ascomycota</taxon>
        <taxon>Pezizomycotina</taxon>
        <taxon>Sordariomycetes</taxon>
        <taxon>Sordariomycetidae</taxon>
        <taxon>Sordariales</taxon>
        <taxon>Chaetomiaceae</taxon>
        <taxon>Staphylotrichum</taxon>
    </lineage>
</organism>
<keyword evidence="4" id="KW-1185">Reference proteome</keyword>
<dbReference type="EMBL" id="MU856042">
    <property type="protein sequence ID" value="KAK3897916.1"/>
    <property type="molecule type" value="Genomic_DNA"/>
</dbReference>
<dbReference type="Proteomes" id="UP001303889">
    <property type="component" value="Unassembled WGS sequence"/>
</dbReference>
<evidence type="ECO:0000259" key="2">
    <source>
        <dbReference type="Pfam" id="PF06985"/>
    </source>
</evidence>
<gene>
    <name evidence="3" type="ORF">C8A05DRAFT_38512</name>
</gene>
<feature type="region of interest" description="Disordered" evidence="1">
    <location>
        <begin position="802"/>
        <end position="863"/>
    </location>
</feature>
<evidence type="ECO:0000256" key="1">
    <source>
        <dbReference type="SAM" id="MobiDB-lite"/>
    </source>
</evidence>
<dbReference type="Pfam" id="PF06985">
    <property type="entry name" value="HET"/>
    <property type="match status" value="1"/>
</dbReference>
<name>A0AAN6MBM2_9PEZI</name>
<dbReference type="PANTHER" id="PTHR24148:SF73">
    <property type="entry name" value="HET DOMAIN PROTEIN (AFU_ORTHOLOGUE AFUA_8G01020)"/>
    <property type="match status" value="1"/>
</dbReference>